<keyword evidence="5" id="KW-0963">Cytoplasm</keyword>
<dbReference type="EMBL" id="NEDP02004679">
    <property type="protein sequence ID" value="OWF44789.1"/>
    <property type="molecule type" value="Genomic_DNA"/>
</dbReference>
<keyword evidence="4" id="KW-0158">Chromosome</keyword>
<sequence>MTEAAFNAFLNDIQDFIKKTPDLSILIQKRYEECSKSYRTSSKFQEFLQITQAKIDSDNSRVFVHLRDFLNELKTNKAEKNVDKKRKRRESGSDVSEAPSPKSLRDNSTDQDTDCSEAENNSLLCENKVLQKPNRLNKLSLKHQTQNTTLLDKLCEKEKDVLQHPNKNVEAVIENDVLQHPNKTVEAVIENDVLQHPNKTVEAVIENDVLNVQHPNKTVEATGTKTGGSPSKPGPLVNGRPMDQEANQETSDTKNFVNQVSLTLDIDGDICMVVENVDDTQEEMEDVDKLKGNSDGNGDFVTSPKISATVLENDCITIDDDDDDDDEDDLGLKKRTEEKDINDLNELQKQNIPIVSPKILTVEDPDNNKNKNSLKLKDAEKENGKEEICVELTNETSTNEISESVGEDMAKGKIRVEAKQIKNQGAECTETSKKFSEAQQVDEEETDPTESDKGTQSESALAQQSSTDTAVPVSKGSQRQIRRLEKLLEDIRNKIEELKNADLSLDALGEEDSAYIQEDRYQHKFVKVWKKLCELKGAESNTGRPVERRFFYKGTRYPEVNRKLEKFINKHKIFPDFHDVQKVIRDTSKQKKLGLSGPAVDRLAREAFQDIGEKLQERRIRDLRKTSPGHLPDEQGLREDPALRDPELKKRLDDNRKIGKGKLYDVLEKFCKWQEEAPEEKEDEDKKSEDEEEEEEDKEEMESTEKDDVPEMIEILNDDAEDEEEDEVSTSPIKTAADGSSSSVSFLSDDGLFSPSSKTTREVSSPHMSASVQKRLCKDKMAASPLSSPCSPQVSRKESPSISPKLPSSSSSLCSDGSPRPVSPYVVNSPPGSPTGSDTSIHLPSSTNKKSGTLVSIDDYMDCMPVLPKVQIFSNLSNSGTSHFSLSDSNQCTLKISNVQSIAGDSCTGEDREGNSVAPAISHKQRARRHLNWPIENGVDKNTAHVKDEPSNQSDDDNNDGFSEDFDSSNPPSPYPVQRSIMFRNSRKNMSLKPLNKGKMVIDLADEDNMDTLSSSLPRDTVQQVASSIDEDVIIVLSDSD</sequence>
<feature type="compositionally biased region" description="Acidic residues" evidence="10">
    <location>
        <begin position="440"/>
        <end position="449"/>
    </location>
</feature>
<evidence type="ECO:0000256" key="3">
    <source>
        <dbReference type="ARBA" id="ARBA00004496"/>
    </source>
</evidence>
<evidence type="ECO:0000259" key="11">
    <source>
        <dbReference type="Pfam" id="PF20920"/>
    </source>
</evidence>
<dbReference type="GO" id="GO:0050681">
    <property type="term" value="F:nuclear androgen receptor binding"/>
    <property type="evidence" value="ECO:0007669"/>
    <property type="project" value="TreeGrafter"/>
</dbReference>
<feature type="compositionally biased region" description="Acidic residues" evidence="10">
    <location>
        <begin position="954"/>
        <end position="967"/>
    </location>
</feature>
<dbReference type="STRING" id="6573.A0A210Q7X4"/>
<feature type="compositionally biased region" description="Low complexity" evidence="10">
    <location>
        <begin position="739"/>
        <end position="754"/>
    </location>
</feature>
<dbReference type="PANTHER" id="PTHR12766:SF7">
    <property type="entry name" value="DEATH DOMAIN-ASSOCIATED PROTEIN 6"/>
    <property type="match status" value="1"/>
</dbReference>
<feature type="compositionally biased region" description="Polar residues" evidence="10">
    <location>
        <begin position="456"/>
        <end position="477"/>
    </location>
</feature>
<feature type="region of interest" description="Disordered" evidence="10">
    <location>
        <begin position="363"/>
        <end position="382"/>
    </location>
</feature>
<feature type="region of interest" description="Disordered" evidence="10">
    <location>
        <begin position="675"/>
        <end position="851"/>
    </location>
</feature>
<dbReference type="GO" id="GO:0003713">
    <property type="term" value="F:transcription coactivator activity"/>
    <property type="evidence" value="ECO:0007669"/>
    <property type="project" value="TreeGrafter"/>
</dbReference>
<evidence type="ECO:0000256" key="2">
    <source>
        <dbReference type="ARBA" id="ARBA00004286"/>
    </source>
</evidence>
<dbReference type="GO" id="GO:0005737">
    <property type="term" value="C:cytoplasm"/>
    <property type="evidence" value="ECO:0007669"/>
    <property type="project" value="UniProtKB-SubCell"/>
</dbReference>
<dbReference type="InterPro" id="IPR038298">
    <property type="entry name" value="Daxx_N_sf"/>
</dbReference>
<dbReference type="Gene3D" id="1.10.8.810">
    <property type="entry name" value="Daxx helical bundle domain"/>
    <property type="match status" value="1"/>
</dbReference>
<comment type="caution">
    <text evidence="12">The sequence shown here is derived from an EMBL/GenBank/DDBJ whole genome shotgun (WGS) entry which is preliminary data.</text>
</comment>
<feature type="region of interest" description="Disordered" evidence="10">
    <location>
        <begin position="219"/>
        <end position="254"/>
    </location>
</feature>
<dbReference type="InterPro" id="IPR046426">
    <property type="entry name" value="DAXX_histone-bd_sf"/>
</dbReference>
<evidence type="ECO:0000256" key="5">
    <source>
        <dbReference type="ARBA" id="ARBA00022490"/>
    </source>
</evidence>
<feature type="region of interest" description="Disordered" evidence="10">
    <location>
        <begin position="422"/>
        <end position="477"/>
    </location>
</feature>
<keyword evidence="13" id="KW-1185">Reference proteome</keyword>
<evidence type="ECO:0000256" key="7">
    <source>
        <dbReference type="ARBA" id="ARBA00023054"/>
    </source>
</evidence>
<feature type="compositionally biased region" description="Basic and acidic residues" evidence="10">
    <location>
        <begin position="938"/>
        <end position="950"/>
    </location>
</feature>
<feature type="compositionally biased region" description="Polar residues" evidence="10">
    <location>
        <begin position="842"/>
        <end position="851"/>
    </location>
</feature>
<dbReference type="GO" id="GO:0003714">
    <property type="term" value="F:transcription corepressor activity"/>
    <property type="evidence" value="ECO:0007669"/>
    <property type="project" value="TreeGrafter"/>
</dbReference>
<feature type="compositionally biased region" description="Polar residues" evidence="10">
    <location>
        <begin position="219"/>
        <end position="229"/>
    </location>
</feature>
<protein>
    <submittedName>
        <fullName evidence="12">Death domain-associated protein 6</fullName>
    </submittedName>
</protein>
<dbReference type="GO" id="GO:0016605">
    <property type="term" value="C:PML body"/>
    <property type="evidence" value="ECO:0007669"/>
    <property type="project" value="TreeGrafter"/>
</dbReference>
<evidence type="ECO:0000256" key="10">
    <source>
        <dbReference type="SAM" id="MobiDB-lite"/>
    </source>
</evidence>
<proteinExistence type="predicted"/>
<keyword evidence="8" id="KW-0143">Chaperone</keyword>
<feature type="region of interest" description="Disordered" evidence="10">
    <location>
        <begin position="906"/>
        <end position="980"/>
    </location>
</feature>
<evidence type="ECO:0000256" key="4">
    <source>
        <dbReference type="ARBA" id="ARBA00022454"/>
    </source>
</evidence>
<dbReference type="InterPro" id="IPR046378">
    <property type="entry name" value="DAXX_histone-bd"/>
</dbReference>
<comment type="subcellular location">
    <subcellularLocation>
        <location evidence="2">Chromosome</location>
    </subcellularLocation>
    <subcellularLocation>
        <location evidence="3">Cytoplasm</location>
    </subcellularLocation>
    <subcellularLocation>
        <location evidence="1">Nucleus</location>
    </subcellularLocation>
</comment>
<feature type="compositionally biased region" description="Acidic residues" evidence="10">
    <location>
        <begin position="690"/>
        <end position="700"/>
    </location>
</feature>
<name>A0A210Q7X4_MIZYE</name>
<dbReference type="Gene3D" id="1.20.58.2170">
    <property type="match status" value="1"/>
</dbReference>
<feature type="compositionally biased region" description="Polar residues" evidence="10">
    <location>
        <begin position="755"/>
        <end position="772"/>
    </location>
</feature>
<evidence type="ECO:0000256" key="1">
    <source>
        <dbReference type="ARBA" id="ARBA00004123"/>
    </source>
</evidence>
<evidence type="ECO:0000313" key="12">
    <source>
        <dbReference type="EMBL" id="OWF44789.1"/>
    </source>
</evidence>
<dbReference type="FunFam" id="1.20.58.2170:FF:000001">
    <property type="entry name" value="Death domain-associated protein 6"/>
    <property type="match status" value="1"/>
</dbReference>
<keyword evidence="7" id="KW-0175">Coiled coil</keyword>
<dbReference type="Pfam" id="PF20920">
    <property type="entry name" value="DAXX_hist_bd"/>
    <property type="match status" value="1"/>
</dbReference>
<keyword evidence="9" id="KW-0539">Nucleus</keyword>
<dbReference type="AlphaFoldDB" id="A0A210Q7X4"/>
<dbReference type="CDD" id="cd13150">
    <property type="entry name" value="DAXX_histone_binding"/>
    <property type="match status" value="1"/>
</dbReference>
<dbReference type="GO" id="GO:0006915">
    <property type="term" value="P:apoptotic process"/>
    <property type="evidence" value="ECO:0007669"/>
    <property type="project" value="UniProtKB-KW"/>
</dbReference>
<feature type="compositionally biased region" description="Low complexity" evidence="10">
    <location>
        <begin position="800"/>
        <end position="820"/>
    </location>
</feature>
<feature type="region of interest" description="Disordered" evidence="10">
    <location>
        <begin position="619"/>
        <end position="648"/>
    </location>
</feature>
<evidence type="ECO:0000256" key="8">
    <source>
        <dbReference type="ARBA" id="ARBA00023186"/>
    </source>
</evidence>
<dbReference type="OrthoDB" id="7492809at2759"/>
<dbReference type="GO" id="GO:0042393">
    <property type="term" value="F:histone binding"/>
    <property type="evidence" value="ECO:0007669"/>
    <property type="project" value="InterPro"/>
</dbReference>
<feature type="compositionally biased region" description="Polar residues" evidence="10">
    <location>
        <begin position="245"/>
        <end position="254"/>
    </location>
</feature>
<feature type="region of interest" description="Disordered" evidence="10">
    <location>
        <begin position="80"/>
        <end position="117"/>
    </location>
</feature>
<evidence type="ECO:0000256" key="6">
    <source>
        <dbReference type="ARBA" id="ARBA00022703"/>
    </source>
</evidence>
<dbReference type="PANTHER" id="PTHR12766">
    <property type="entry name" value="DEATH DOMAIN-ASSOCIATED PROTEIN 6 DAXX"/>
    <property type="match status" value="1"/>
</dbReference>
<feature type="compositionally biased region" description="Polar residues" evidence="10">
    <location>
        <begin position="785"/>
        <end position="794"/>
    </location>
</feature>
<keyword evidence="6" id="KW-0053">Apoptosis</keyword>
<evidence type="ECO:0000313" key="13">
    <source>
        <dbReference type="Proteomes" id="UP000242188"/>
    </source>
</evidence>
<feature type="compositionally biased region" description="Acidic residues" evidence="10">
    <location>
        <begin position="710"/>
        <end position="728"/>
    </location>
</feature>
<organism evidence="12 13">
    <name type="scientific">Mizuhopecten yessoensis</name>
    <name type="common">Japanese scallop</name>
    <name type="synonym">Patinopecten yessoensis</name>
    <dbReference type="NCBI Taxonomy" id="6573"/>
    <lineage>
        <taxon>Eukaryota</taxon>
        <taxon>Metazoa</taxon>
        <taxon>Spiralia</taxon>
        <taxon>Lophotrochozoa</taxon>
        <taxon>Mollusca</taxon>
        <taxon>Bivalvia</taxon>
        <taxon>Autobranchia</taxon>
        <taxon>Pteriomorphia</taxon>
        <taxon>Pectinida</taxon>
        <taxon>Pectinoidea</taxon>
        <taxon>Pectinidae</taxon>
        <taxon>Mizuhopecten</taxon>
    </lineage>
</organism>
<dbReference type="GO" id="GO:0005694">
    <property type="term" value="C:chromosome"/>
    <property type="evidence" value="ECO:0007669"/>
    <property type="project" value="UniProtKB-SubCell"/>
</dbReference>
<feature type="domain" description="Daxx histone-binding" evidence="11">
    <location>
        <begin position="587"/>
        <end position="672"/>
    </location>
</feature>
<reference evidence="12 13" key="1">
    <citation type="journal article" date="2017" name="Nat. Ecol. Evol.">
        <title>Scallop genome provides insights into evolution of bilaterian karyotype and development.</title>
        <authorList>
            <person name="Wang S."/>
            <person name="Zhang J."/>
            <person name="Jiao W."/>
            <person name="Li J."/>
            <person name="Xun X."/>
            <person name="Sun Y."/>
            <person name="Guo X."/>
            <person name="Huan P."/>
            <person name="Dong B."/>
            <person name="Zhang L."/>
            <person name="Hu X."/>
            <person name="Sun X."/>
            <person name="Wang J."/>
            <person name="Zhao C."/>
            <person name="Wang Y."/>
            <person name="Wang D."/>
            <person name="Huang X."/>
            <person name="Wang R."/>
            <person name="Lv J."/>
            <person name="Li Y."/>
            <person name="Zhang Z."/>
            <person name="Liu B."/>
            <person name="Lu W."/>
            <person name="Hui Y."/>
            <person name="Liang J."/>
            <person name="Zhou Z."/>
            <person name="Hou R."/>
            <person name="Li X."/>
            <person name="Liu Y."/>
            <person name="Li H."/>
            <person name="Ning X."/>
            <person name="Lin Y."/>
            <person name="Zhao L."/>
            <person name="Xing Q."/>
            <person name="Dou J."/>
            <person name="Li Y."/>
            <person name="Mao J."/>
            <person name="Guo H."/>
            <person name="Dou H."/>
            <person name="Li T."/>
            <person name="Mu C."/>
            <person name="Jiang W."/>
            <person name="Fu Q."/>
            <person name="Fu X."/>
            <person name="Miao Y."/>
            <person name="Liu J."/>
            <person name="Yu Q."/>
            <person name="Li R."/>
            <person name="Liao H."/>
            <person name="Li X."/>
            <person name="Kong Y."/>
            <person name="Jiang Z."/>
            <person name="Chourrout D."/>
            <person name="Li R."/>
            <person name="Bao Z."/>
        </authorList>
    </citation>
    <scope>NUCLEOTIDE SEQUENCE [LARGE SCALE GENOMIC DNA]</scope>
    <source>
        <strain evidence="12 13">PY_sf001</strain>
    </source>
</reference>
<accession>A0A210Q7X4</accession>
<evidence type="ECO:0000256" key="9">
    <source>
        <dbReference type="ARBA" id="ARBA00023242"/>
    </source>
</evidence>
<gene>
    <name evidence="12" type="ORF">KP79_PYT03528</name>
</gene>
<dbReference type="Proteomes" id="UP000242188">
    <property type="component" value="Unassembled WGS sequence"/>
</dbReference>